<feature type="transmembrane region" description="Helical" evidence="2">
    <location>
        <begin position="24"/>
        <end position="42"/>
    </location>
</feature>
<name>A0A640VSY3_9RHOB</name>
<dbReference type="AlphaFoldDB" id="A0A640VSY3"/>
<keyword evidence="2" id="KW-0472">Membrane</keyword>
<feature type="region of interest" description="Disordered" evidence="1">
    <location>
        <begin position="88"/>
        <end position="110"/>
    </location>
</feature>
<sequence>MVSYLDTRALRQARCNERATRARSVAWLLMPVTGATFLAALWSDPVLQPRLQSGLEGLAPLAMSLVSRESTAEDSFAFQHEPTGQAADLNATLTGLPVTRTPIHRPDQDS</sequence>
<evidence type="ECO:0000313" key="4">
    <source>
        <dbReference type="Proteomes" id="UP000436522"/>
    </source>
</evidence>
<dbReference type="OrthoDB" id="7745622at2"/>
<gene>
    <name evidence="3" type="ORF">So717_30760</name>
</gene>
<dbReference type="RefSeq" id="WP_159978939.1">
    <property type="nucleotide sequence ID" value="NZ_BLIV01000006.1"/>
</dbReference>
<comment type="caution">
    <text evidence="3">The sequence shown here is derived from an EMBL/GenBank/DDBJ whole genome shotgun (WGS) entry which is preliminary data.</text>
</comment>
<dbReference type="EMBL" id="BLIV01000006">
    <property type="protein sequence ID" value="GFE51323.1"/>
    <property type="molecule type" value="Genomic_DNA"/>
</dbReference>
<evidence type="ECO:0000256" key="1">
    <source>
        <dbReference type="SAM" id="MobiDB-lite"/>
    </source>
</evidence>
<reference evidence="3 4" key="1">
    <citation type="submission" date="2019-12" db="EMBL/GenBank/DDBJ databases">
        <title>Roseobacter cerasinus sp. nov., isolated from seawater around aquaculture.</title>
        <authorList>
            <person name="Muramatsu S."/>
            <person name="Takabe Y."/>
            <person name="Mori K."/>
            <person name="Takaichi S."/>
            <person name="Hanada S."/>
        </authorList>
    </citation>
    <scope>NUCLEOTIDE SEQUENCE [LARGE SCALE GENOMIC DNA]</scope>
    <source>
        <strain evidence="3 4">AI77</strain>
    </source>
</reference>
<organism evidence="3 4">
    <name type="scientific">Roseobacter cerasinus</name>
    <dbReference type="NCBI Taxonomy" id="2602289"/>
    <lineage>
        <taxon>Bacteria</taxon>
        <taxon>Pseudomonadati</taxon>
        <taxon>Pseudomonadota</taxon>
        <taxon>Alphaproteobacteria</taxon>
        <taxon>Rhodobacterales</taxon>
        <taxon>Roseobacteraceae</taxon>
        <taxon>Roseobacter</taxon>
    </lineage>
</organism>
<keyword evidence="2" id="KW-1133">Transmembrane helix</keyword>
<keyword evidence="2" id="KW-0812">Transmembrane</keyword>
<keyword evidence="4" id="KW-1185">Reference proteome</keyword>
<proteinExistence type="predicted"/>
<accession>A0A640VSY3</accession>
<evidence type="ECO:0000313" key="3">
    <source>
        <dbReference type="EMBL" id="GFE51323.1"/>
    </source>
</evidence>
<dbReference type="Proteomes" id="UP000436522">
    <property type="component" value="Unassembled WGS sequence"/>
</dbReference>
<evidence type="ECO:0000256" key="2">
    <source>
        <dbReference type="SAM" id="Phobius"/>
    </source>
</evidence>
<protein>
    <submittedName>
        <fullName evidence="3">Uncharacterized protein</fullName>
    </submittedName>
</protein>